<evidence type="ECO:0000256" key="14">
    <source>
        <dbReference type="ARBA" id="ARBA00022909"/>
    </source>
</evidence>
<dbReference type="SUPFAM" id="SSF53623">
    <property type="entry name" value="MurD-like peptide ligases, catalytic domain"/>
    <property type="match status" value="1"/>
</dbReference>
<keyword evidence="14" id="KW-0289">Folate biosynthesis</keyword>
<evidence type="ECO:0000256" key="12">
    <source>
        <dbReference type="ARBA" id="ARBA00022840"/>
    </source>
</evidence>
<evidence type="ECO:0000256" key="16">
    <source>
        <dbReference type="ARBA" id="ARBA00047493"/>
    </source>
</evidence>
<evidence type="ECO:0000256" key="15">
    <source>
        <dbReference type="ARBA" id="ARBA00030592"/>
    </source>
</evidence>
<evidence type="ECO:0000256" key="9">
    <source>
        <dbReference type="ARBA" id="ARBA00022598"/>
    </source>
</evidence>
<evidence type="ECO:0000313" key="22">
    <source>
        <dbReference type="Proteomes" id="UP000018895"/>
    </source>
</evidence>
<comment type="catalytic activity">
    <reaction evidence="16">
        <text>(6S)-5,6,7,8-tetrahydrofolyl-(gamma-L-Glu)(n) + L-glutamate + ATP = (6S)-5,6,7,8-tetrahydrofolyl-(gamma-L-Glu)(n+1) + ADP + phosphate + H(+)</text>
        <dbReference type="Rhea" id="RHEA:10580"/>
        <dbReference type="Rhea" id="RHEA-COMP:14738"/>
        <dbReference type="Rhea" id="RHEA-COMP:14740"/>
        <dbReference type="ChEBI" id="CHEBI:15378"/>
        <dbReference type="ChEBI" id="CHEBI:29985"/>
        <dbReference type="ChEBI" id="CHEBI:30616"/>
        <dbReference type="ChEBI" id="CHEBI:43474"/>
        <dbReference type="ChEBI" id="CHEBI:141005"/>
        <dbReference type="ChEBI" id="CHEBI:456216"/>
        <dbReference type="EC" id="6.3.2.17"/>
    </reaction>
</comment>
<dbReference type="GO" id="GO:0008841">
    <property type="term" value="F:dihydrofolate synthase activity"/>
    <property type="evidence" value="ECO:0007669"/>
    <property type="project" value="UniProtKB-EC"/>
</dbReference>
<dbReference type="GO" id="GO:0005737">
    <property type="term" value="C:cytoplasm"/>
    <property type="evidence" value="ECO:0007669"/>
    <property type="project" value="TreeGrafter"/>
</dbReference>
<feature type="domain" description="Mur ligase central" evidence="20">
    <location>
        <begin position="45"/>
        <end position="270"/>
    </location>
</feature>
<dbReference type="EMBL" id="BAUU01000009">
    <property type="protein sequence ID" value="GAE30209.1"/>
    <property type="molecule type" value="Genomic_DNA"/>
</dbReference>
<dbReference type="RefSeq" id="WP_035342653.1">
    <property type="nucleotide sequence ID" value="NZ_BAUU01000009.1"/>
</dbReference>
<dbReference type="InterPro" id="IPR036565">
    <property type="entry name" value="Mur-like_cat_sf"/>
</dbReference>
<dbReference type="InterPro" id="IPR013221">
    <property type="entry name" value="Mur_ligase_cen"/>
</dbReference>
<evidence type="ECO:0000256" key="8">
    <source>
        <dbReference type="ARBA" id="ARBA00019357"/>
    </source>
</evidence>
<dbReference type="InterPro" id="IPR001645">
    <property type="entry name" value="Folylpolyglutamate_synth"/>
</dbReference>
<dbReference type="PROSITE" id="PS01012">
    <property type="entry name" value="FOLYLPOLYGLU_SYNT_2"/>
    <property type="match status" value="1"/>
</dbReference>
<dbReference type="PIRSF" id="PIRSF001563">
    <property type="entry name" value="Folylpolyglu_synth"/>
    <property type="match status" value="1"/>
</dbReference>
<evidence type="ECO:0000256" key="6">
    <source>
        <dbReference type="ARBA" id="ARBA00013023"/>
    </source>
</evidence>
<dbReference type="GO" id="GO:0005524">
    <property type="term" value="F:ATP binding"/>
    <property type="evidence" value="ECO:0007669"/>
    <property type="project" value="UniProtKB-KW"/>
</dbReference>
<evidence type="ECO:0000256" key="7">
    <source>
        <dbReference type="ARBA" id="ARBA00013025"/>
    </source>
</evidence>
<keyword evidence="22" id="KW-1185">Reference proteome</keyword>
<dbReference type="STRING" id="1236971.JCM9152_1607"/>
<keyword evidence="9 18" id="KW-0436">Ligase</keyword>
<protein>
    <recommendedName>
        <fullName evidence="8">Dihydrofolate synthase/folylpolyglutamate synthase</fullName>
        <ecNumber evidence="6">6.3.2.12</ecNumber>
        <ecNumber evidence="7">6.3.2.17</ecNumber>
    </recommendedName>
    <alternativeName>
        <fullName evidence="15">Tetrahydrofolylpolyglutamate synthase</fullName>
    </alternativeName>
</protein>
<evidence type="ECO:0000256" key="11">
    <source>
        <dbReference type="ARBA" id="ARBA00022741"/>
    </source>
</evidence>
<evidence type="ECO:0000256" key="3">
    <source>
        <dbReference type="ARBA" id="ARBA00005150"/>
    </source>
</evidence>
<evidence type="ECO:0000256" key="2">
    <source>
        <dbReference type="ARBA" id="ARBA00004799"/>
    </source>
</evidence>
<dbReference type="Gene3D" id="3.40.1190.10">
    <property type="entry name" value="Mur-like, catalytic domain"/>
    <property type="match status" value="1"/>
</dbReference>
<dbReference type="InterPro" id="IPR018109">
    <property type="entry name" value="Folylpolyglutamate_synth_CS"/>
</dbReference>
<comment type="cofactor">
    <cofactor evidence="1">
        <name>Mg(2+)</name>
        <dbReference type="ChEBI" id="CHEBI:18420"/>
    </cofactor>
</comment>
<evidence type="ECO:0000256" key="18">
    <source>
        <dbReference type="PIRNR" id="PIRNR001563"/>
    </source>
</evidence>
<evidence type="ECO:0000256" key="4">
    <source>
        <dbReference type="ARBA" id="ARBA00008276"/>
    </source>
</evidence>
<comment type="pathway">
    <text evidence="2">Cofactor biosynthesis; tetrahydrofolate biosynthesis; 7,8-dihydrofolate from 2-amino-4-hydroxy-6-hydroxymethyl-7,8-dihydropteridine diphosphate and 4-aminobenzoate: step 2/2.</text>
</comment>
<organism evidence="21 22">
    <name type="scientific">Halalkalibacter hemicellulosilyticusJCM 9152</name>
    <dbReference type="NCBI Taxonomy" id="1236971"/>
    <lineage>
        <taxon>Bacteria</taxon>
        <taxon>Bacillati</taxon>
        <taxon>Bacillota</taxon>
        <taxon>Bacilli</taxon>
        <taxon>Bacillales</taxon>
        <taxon>Bacillaceae</taxon>
        <taxon>Halalkalibacter</taxon>
    </lineage>
</organism>
<reference evidence="21" key="1">
    <citation type="journal article" date="2014" name="Genome Announc.">
        <title>Draft Genome Sequences of Three Alkaliphilic Bacillus Strains, Bacillus wakoensis JCM 9140T, Bacillus akibai JCM 9157T, and Bacillus hemicellulosilyticus JCM 9152T.</title>
        <authorList>
            <person name="Yuki M."/>
            <person name="Oshima K."/>
            <person name="Suda W."/>
            <person name="Oshida Y."/>
            <person name="Kitamura K."/>
            <person name="Iida T."/>
            <person name="Hattori M."/>
            <person name="Ohkuma M."/>
        </authorList>
    </citation>
    <scope>NUCLEOTIDE SEQUENCE [LARGE SCALE GENOMIC DNA]</scope>
    <source>
        <strain evidence="21">JCM 9152</strain>
    </source>
</reference>
<dbReference type="Pfam" id="PF08245">
    <property type="entry name" value="Mur_ligase_M"/>
    <property type="match status" value="1"/>
</dbReference>
<dbReference type="Gene3D" id="3.90.190.20">
    <property type="entry name" value="Mur ligase, C-terminal domain"/>
    <property type="match status" value="1"/>
</dbReference>
<keyword evidence="10" id="KW-0479">Metal-binding</keyword>
<evidence type="ECO:0000256" key="10">
    <source>
        <dbReference type="ARBA" id="ARBA00022723"/>
    </source>
</evidence>
<comment type="subunit">
    <text evidence="5">Monomer.</text>
</comment>
<evidence type="ECO:0000256" key="5">
    <source>
        <dbReference type="ARBA" id="ARBA00011245"/>
    </source>
</evidence>
<dbReference type="AlphaFoldDB" id="W4QFS5"/>
<evidence type="ECO:0000313" key="21">
    <source>
        <dbReference type="EMBL" id="GAE30209.1"/>
    </source>
</evidence>
<dbReference type="InterPro" id="IPR004101">
    <property type="entry name" value="Mur_ligase_C"/>
</dbReference>
<evidence type="ECO:0000256" key="13">
    <source>
        <dbReference type="ARBA" id="ARBA00022842"/>
    </source>
</evidence>
<dbReference type="PANTHER" id="PTHR11136:SF0">
    <property type="entry name" value="DIHYDROFOLATE SYNTHETASE-RELATED"/>
    <property type="match status" value="1"/>
</dbReference>
<dbReference type="PANTHER" id="PTHR11136">
    <property type="entry name" value="FOLYLPOLYGLUTAMATE SYNTHASE-RELATED"/>
    <property type="match status" value="1"/>
</dbReference>
<keyword evidence="11 18" id="KW-0547">Nucleotide-binding</keyword>
<keyword evidence="12 18" id="KW-0067">ATP-binding</keyword>
<evidence type="ECO:0000256" key="17">
    <source>
        <dbReference type="ARBA" id="ARBA00049161"/>
    </source>
</evidence>
<accession>W4QFS5</accession>
<dbReference type="Proteomes" id="UP000018895">
    <property type="component" value="Unassembled WGS sequence"/>
</dbReference>
<feature type="domain" description="Mur ligase C-terminal" evidence="19">
    <location>
        <begin position="297"/>
        <end position="416"/>
    </location>
</feature>
<dbReference type="FunFam" id="3.40.1190.10:FF:000004">
    <property type="entry name" value="Dihydrofolate synthase/folylpolyglutamate synthase"/>
    <property type="match status" value="1"/>
</dbReference>
<evidence type="ECO:0000259" key="19">
    <source>
        <dbReference type="Pfam" id="PF02875"/>
    </source>
</evidence>
<gene>
    <name evidence="21" type="ORF">JCM9152_1607</name>
</gene>
<dbReference type="GO" id="GO:0004326">
    <property type="term" value="F:tetrahydrofolylpolyglutamate synthase activity"/>
    <property type="evidence" value="ECO:0007669"/>
    <property type="project" value="UniProtKB-EC"/>
</dbReference>
<evidence type="ECO:0000259" key="20">
    <source>
        <dbReference type="Pfam" id="PF08245"/>
    </source>
</evidence>
<comment type="caution">
    <text evidence="21">The sequence shown here is derived from an EMBL/GenBank/DDBJ whole genome shotgun (WGS) entry which is preliminary data.</text>
</comment>
<comment type="catalytic activity">
    <reaction evidence="17">
        <text>7,8-dihydropteroate + L-glutamate + ATP = 7,8-dihydrofolate + ADP + phosphate + H(+)</text>
        <dbReference type="Rhea" id="RHEA:23584"/>
        <dbReference type="ChEBI" id="CHEBI:15378"/>
        <dbReference type="ChEBI" id="CHEBI:17839"/>
        <dbReference type="ChEBI" id="CHEBI:29985"/>
        <dbReference type="ChEBI" id="CHEBI:30616"/>
        <dbReference type="ChEBI" id="CHEBI:43474"/>
        <dbReference type="ChEBI" id="CHEBI:57451"/>
        <dbReference type="ChEBI" id="CHEBI:456216"/>
        <dbReference type="EC" id="6.3.2.12"/>
    </reaction>
</comment>
<dbReference type="EC" id="6.3.2.17" evidence="7"/>
<dbReference type="OrthoDB" id="9809356at2"/>
<dbReference type="EC" id="6.3.2.12" evidence="6"/>
<dbReference type="GO" id="GO:0046656">
    <property type="term" value="P:folic acid biosynthetic process"/>
    <property type="evidence" value="ECO:0007669"/>
    <property type="project" value="UniProtKB-KW"/>
</dbReference>
<dbReference type="SUPFAM" id="SSF53244">
    <property type="entry name" value="MurD-like peptide ligases, peptide-binding domain"/>
    <property type="match status" value="1"/>
</dbReference>
<dbReference type="InterPro" id="IPR036615">
    <property type="entry name" value="Mur_ligase_C_dom_sf"/>
</dbReference>
<dbReference type="GO" id="GO:0046872">
    <property type="term" value="F:metal ion binding"/>
    <property type="evidence" value="ECO:0007669"/>
    <property type="project" value="UniProtKB-KW"/>
</dbReference>
<comment type="pathway">
    <text evidence="3">Cofactor biosynthesis; tetrahydrofolylpolyglutamate biosynthesis.</text>
</comment>
<keyword evidence="13" id="KW-0460">Magnesium</keyword>
<comment type="similarity">
    <text evidence="4 18">Belongs to the folylpolyglutamate synthase family.</text>
</comment>
<proteinExistence type="inferred from homology"/>
<sequence length="430" mass="48713">MKTGEEVIKWIHGLLQFGVRPGLERMNWLLDKLNHPEENLQIVHVAGTNGKGSTVSFMRHVYEKAGYNVGTFTSPFIERFEERIALNGEPIAEEDLVYCTNKVKAFVEEFVTETGDQPTEFEVITLIAFIYFSERVHTDLVLLEVGLGGRLDSTNVVKPLISVITSIGYDHMHVLGHTLEEIAAEKAGIIKKAGMIVSGVKQEEAKKVIKKMAKAEDAKYYELGEHFTVATTSRSPFDQEIQYSGKGQRTITIQLKGPHQRDNAAVAIQVIERLMDKGFPVNERAIKDGMRSASWIGRFEVIQQNPTIILDGAHNQEGFRALEETLKQHFAGYTCHMVVAMTKEKDVNSLMKPFIREQMHVTFTTFPFPRAASSEELYEPFALMGRDVRAEDDWKKAVLEREIGLDDNSLLIICGSLYFIAEVRKWLMER</sequence>
<dbReference type="NCBIfam" id="TIGR01499">
    <property type="entry name" value="folC"/>
    <property type="match status" value="1"/>
</dbReference>
<dbReference type="Pfam" id="PF02875">
    <property type="entry name" value="Mur_ligase_C"/>
    <property type="match status" value="1"/>
</dbReference>
<name>W4QFS5_9BACI</name>
<evidence type="ECO:0000256" key="1">
    <source>
        <dbReference type="ARBA" id="ARBA00001946"/>
    </source>
</evidence>